<name>A0A1Z1SZN0_PROMI</name>
<dbReference type="InterPro" id="IPR038530">
    <property type="entry name" value="NiFe-hyd_HybE_sf"/>
</dbReference>
<dbReference type="KEGG" id="pvl:AOB99_03035"/>
<evidence type="ECO:0000313" key="5">
    <source>
        <dbReference type="EMBL" id="SUC21054.1"/>
    </source>
</evidence>
<dbReference type="Pfam" id="PF11939">
    <property type="entry name" value="NiFe-hyd_HybE"/>
    <property type="match status" value="1"/>
</dbReference>
<dbReference type="Proteomes" id="UP000251485">
    <property type="component" value="Unassembled WGS sequence"/>
</dbReference>
<dbReference type="OrthoDB" id="6485044at2"/>
<dbReference type="GeneID" id="6801157"/>
<evidence type="ECO:0000256" key="1">
    <source>
        <dbReference type="ARBA" id="ARBA00006532"/>
    </source>
</evidence>
<dbReference type="EMBL" id="UAUE01000026">
    <property type="protein sequence ID" value="SPZ00756.1"/>
    <property type="molecule type" value="Genomic_DNA"/>
</dbReference>
<organism evidence="3 9">
    <name type="scientific">Proteus mirabilis</name>
    <dbReference type="NCBI Taxonomy" id="584"/>
    <lineage>
        <taxon>Bacteria</taxon>
        <taxon>Pseudomonadati</taxon>
        <taxon>Pseudomonadota</taxon>
        <taxon>Gammaproteobacteria</taxon>
        <taxon>Enterobacterales</taxon>
        <taxon>Morganellaceae</taxon>
        <taxon>Proteus</taxon>
    </lineage>
</organism>
<evidence type="ECO:0000313" key="7">
    <source>
        <dbReference type="Proteomes" id="UP000251485"/>
    </source>
</evidence>
<accession>A0A1Z1SZN0</accession>
<dbReference type="EMBL" id="CP021694">
    <property type="protein sequence ID" value="ARX36182.1"/>
    <property type="molecule type" value="Genomic_DNA"/>
</dbReference>
<evidence type="ECO:0000313" key="9">
    <source>
        <dbReference type="Proteomes" id="UP001171165"/>
    </source>
</evidence>
<reference evidence="2 6" key="1">
    <citation type="submission" date="2017-05" db="EMBL/GenBank/DDBJ databases">
        <title>Whole genome sequencing of Proteus mirabilis AR_0155.</title>
        <authorList>
            <person name="Conlan S."/>
            <person name="Thomas P.J."/>
            <person name="Mullikin J."/>
            <person name="Frank K.M."/>
            <person name="Segre J.A."/>
        </authorList>
    </citation>
    <scope>NUCLEOTIDE SEQUENCE [LARGE SCALE GENOMIC DNA]</scope>
    <source>
        <strain evidence="2 6">AR_0155</strain>
    </source>
</reference>
<protein>
    <submittedName>
        <fullName evidence="2 4">Hydrogenase</fullName>
    </submittedName>
    <submittedName>
        <fullName evidence="3">Hydrogenase-2 assembly chaperone</fullName>
    </submittedName>
</protein>
<dbReference type="Proteomes" id="UP001171165">
    <property type="component" value="Unassembled WGS sequence"/>
</dbReference>
<sequence length="164" mass="18458">MSELNWDITGYDEPPIELLESSFREIAKKEMQALPFYRENIPVKAGGFTLFEKQWIGTILTPWMLELIVLPGPSQEWPRRKIGERIALALPCGQVKFVVGELANGAQYLACSLMSPLDRHLQGEQAVELAENSAKMALSLPVQTQSVTEVDLSRRSLFRGQLRS</sequence>
<evidence type="ECO:0000313" key="3">
    <source>
        <dbReference type="EMBL" id="EKW9774450.1"/>
    </source>
</evidence>
<reference evidence="7 8" key="2">
    <citation type="submission" date="2018-06" db="EMBL/GenBank/DDBJ databases">
        <authorList>
            <consortium name="Pathogen Informatics"/>
            <person name="Doyle S."/>
        </authorList>
    </citation>
    <scope>NUCLEOTIDE SEQUENCE [LARGE SCALE GENOMIC DNA]</scope>
    <source>
        <strain evidence="4 7">NCTC10975</strain>
        <strain evidence="5 8">NCTC11938</strain>
    </source>
</reference>
<dbReference type="InterPro" id="IPR023994">
    <property type="entry name" value="NiFe-hyd_HybE"/>
</dbReference>
<evidence type="ECO:0000313" key="8">
    <source>
        <dbReference type="Proteomes" id="UP000254191"/>
    </source>
</evidence>
<dbReference type="AlphaFoldDB" id="A0A1Z1SZN0"/>
<gene>
    <name evidence="3" type="primary">hybE</name>
    <name evidence="2" type="ORF">AM402_19265</name>
    <name evidence="4" type="ORF">NCTC10975_03764</name>
    <name evidence="5" type="ORF">NCTC11938_02097</name>
    <name evidence="3" type="ORF">PW210_000199</name>
</gene>
<evidence type="ECO:0000313" key="4">
    <source>
        <dbReference type="EMBL" id="SPZ00756.1"/>
    </source>
</evidence>
<dbReference type="OMA" id="LTPWMIS"/>
<dbReference type="NCBIfam" id="NF007776">
    <property type="entry name" value="PRK10465.1"/>
    <property type="match status" value="1"/>
</dbReference>
<reference evidence="3" key="3">
    <citation type="submission" date="2023-06" db="EMBL/GenBank/DDBJ databases">
        <authorList>
            <consortium name="Clinical and Environmental Microbiology Branch: Whole genome sequencing antimicrobial resistance pathogens in the healthcare setting"/>
        </authorList>
    </citation>
    <scope>NUCLEOTIDE SEQUENCE</scope>
    <source>
        <strain evidence="3">Microbial</strain>
    </source>
</reference>
<dbReference type="STRING" id="584.AOUC001_15925"/>
<dbReference type="Proteomes" id="UP000195540">
    <property type="component" value="Chromosome"/>
</dbReference>
<dbReference type="EMBL" id="UGTS01000004">
    <property type="protein sequence ID" value="SUC21054.1"/>
    <property type="molecule type" value="Genomic_DNA"/>
</dbReference>
<dbReference type="RefSeq" id="WP_004245180.1">
    <property type="nucleotide sequence ID" value="NZ_ABFCQN020000033.1"/>
</dbReference>
<evidence type="ECO:0000313" key="6">
    <source>
        <dbReference type="Proteomes" id="UP000195540"/>
    </source>
</evidence>
<evidence type="ECO:0000313" key="2">
    <source>
        <dbReference type="EMBL" id="ARX36182.1"/>
    </source>
</evidence>
<dbReference type="NCBIfam" id="TIGR03993">
    <property type="entry name" value="hydrog_HybE"/>
    <property type="match status" value="1"/>
</dbReference>
<proteinExistence type="inferred from homology"/>
<dbReference type="Gene3D" id="3.30.1460.40">
    <property type="entry name" value="[NiFe]-hydrogenase assembly chaperone, HybE"/>
    <property type="match status" value="1"/>
</dbReference>
<dbReference type="Proteomes" id="UP000254191">
    <property type="component" value="Unassembled WGS sequence"/>
</dbReference>
<dbReference type="EMBL" id="ABKSPD020000001">
    <property type="protein sequence ID" value="EKW9774450.1"/>
    <property type="molecule type" value="Genomic_DNA"/>
</dbReference>
<comment type="similarity">
    <text evidence="1">Belongs to the HupJ family.</text>
</comment>